<accession>A0ABD2VZE0</accession>
<dbReference type="InterPro" id="IPR011010">
    <property type="entry name" value="DNA_brk_join_enz"/>
</dbReference>
<dbReference type="SUPFAM" id="SSF56349">
    <property type="entry name" value="DNA breaking-rejoining enzymes"/>
    <property type="match status" value="1"/>
</dbReference>
<proteinExistence type="predicted"/>
<evidence type="ECO:0000256" key="1">
    <source>
        <dbReference type="ARBA" id="ARBA00023172"/>
    </source>
</evidence>
<dbReference type="GO" id="GO:0006310">
    <property type="term" value="P:DNA recombination"/>
    <property type="evidence" value="ECO:0007669"/>
    <property type="project" value="UniProtKB-KW"/>
</dbReference>
<name>A0ABD2VZE0_9HYME</name>
<keyword evidence="3" id="KW-1185">Reference proteome</keyword>
<comment type="caution">
    <text evidence="2">The sequence shown here is derived from an EMBL/GenBank/DDBJ whole genome shotgun (WGS) entry which is preliminary data.</text>
</comment>
<dbReference type="InterPro" id="IPR013762">
    <property type="entry name" value="Integrase-like_cat_sf"/>
</dbReference>
<dbReference type="AlphaFoldDB" id="A0ABD2VZE0"/>
<evidence type="ECO:0000313" key="3">
    <source>
        <dbReference type="Proteomes" id="UP001627154"/>
    </source>
</evidence>
<evidence type="ECO:0000313" key="2">
    <source>
        <dbReference type="EMBL" id="KAL3385969.1"/>
    </source>
</evidence>
<dbReference type="EMBL" id="JBJJXI010000149">
    <property type="protein sequence ID" value="KAL3385969.1"/>
    <property type="molecule type" value="Genomic_DNA"/>
</dbReference>
<organism evidence="2 3">
    <name type="scientific">Trichogramma kaykai</name>
    <dbReference type="NCBI Taxonomy" id="54128"/>
    <lineage>
        <taxon>Eukaryota</taxon>
        <taxon>Metazoa</taxon>
        <taxon>Ecdysozoa</taxon>
        <taxon>Arthropoda</taxon>
        <taxon>Hexapoda</taxon>
        <taxon>Insecta</taxon>
        <taxon>Pterygota</taxon>
        <taxon>Neoptera</taxon>
        <taxon>Endopterygota</taxon>
        <taxon>Hymenoptera</taxon>
        <taxon>Apocrita</taxon>
        <taxon>Proctotrupomorpha</taxon>
        <taxon>Chalcidoidea</taxon>
        <taxon>Trichogrammatidae</taxon>
        <taxon>Trichogramma</taxon>
    </lineage>
</organism>
<dbReference type="Gene3D" id="1.10.443.10">
    <property type="entry name" value="Intergrase catalytic core"/>
    <property type="match status" value="1"/>
</dbReference>
<dbReference type="Proteomes" id="UP001627154">
    <property type="component" value="Unassembled WGS sequence"/>
</dbReference>
<gene>
    <name evidence="2" type="ORF">TKK_018487</name>
</gene>
<evidence type="ECO:0008006" key="4">
    <source>
        <dbReference type="Google" id="ProtNLM"/>
    </source>
</evidence>
<sequence length="188" mass="21246">MKFTKRKRPTGGGEIKTFGSGRSQLVLVIPFGTRSKNTCVATTLQSYLKRPEEMPKDIEELFKSVKPPIRAVTTQTLCRWVKDTLKKCGIDTDIFSAHSTRHASTSAAKRLENSKLGEAQKDSNSLEKTIIYLNNSSEGQETQQNHNILEKSALIYFNLLEPKKLKRAIMYTRSSLLANFNTWSMNNS</sequence>
<keyword evidence="1" id="KW-0233">DNA recombination</keyword>
<protein>
    <recommendedName>
        <fullName evidence="4">Tyr recombinase domain-containing protein</fullName>
    </recommendedName>
</protein>
<reference evidence="2 3" key="1">
    <citation type="journal article" date="2024" name="bioRxiv">
        <title>A reference genome for Trichogramma kaykai: A tiny desert-dwelling parasitoid wasp with competing sex-ratio distorters.</title>
        <authorList>
            <person name="Culotta J."/>
            <person name="Lindsey A.R."/>
        </authorList>
    </citation>
    <scope>NUCLEOTIDE SEQUENCE [LARGE SCALE GENOMIC DNA]</scope>
    <source>
        <strain evidence="2 3">KSX58</strain>
    </source>
</reference>